<dbReference type="EMBL" id="CAAGRJ010020542">
    <property type="protein sequence ID" value="VFV34960.1"/>
    <property type="molecule type" value="Genomic_DNA"/>
</dbReference>
<dbReference type="InterPro" id="IPR014746">
    <property type="entry name" value="Gln_synth/guanido_kin_cat_dom"/>
</dbReference>
<dbReference type="Proteomes" id="UP000386466">
    <property type="component" value="Unassembled WGS sequence"/>
</dbReference>
<dbReference type="Gene3D" id="3.30.590.10">
    <property type="entry name" value="Glutamine synthetase/guanido kinase, catalytic domain"/>
    <property type="match status" value="1"/>
</dbReference>
<comment type="catalytic activity">
    <reaction evidence="10">
        <text>creatine + ATP = N-phosphocreatine + ADP + H(+)</text>
        <dbReference type="Rhea" id="RHEA:17157"/>
        <dbReference type="ChEBI" id="CHEBI:15378"/>
        <dbReference type="ChEBI" id="CHEBI:30616"/>
        <dbReference type="ChEBI" id="CHEBI:57947"/>
        <dbReference type="ChEBI" id="CHEBI:58092"/>
        <dbReference type="ChEBI" id="CHEBI:456216"/>
        <dbReference type="EC" id="2.7.3.2"/>
    </reaction>
    <physiologicalReaction direction="left-to-right" evidence="10">
        <dbReference type="Rhea" id="RHEA:17158"/>
    </physiologicalReaction>
</comment>
<keyword evidence="15" id="KW-1185">Reference proteome</keyword>
<dbReference type="InterPro" id="IPR000749">
    <property type="entry name" value="ATP-guanido_PTrfase"/>
</dbReference>
<dbReference type="PANTHER" id="PTHR11547">
    <property type="entry name" value="ARGININE OR CREATINE KINASE"/>
    <property type="match status" value="1"/>
</dbReference>
<keyword evidence="4 11" id="KW-0418">Kinase</keyword>
<feature type="signal peptide" evidence="12">
    <location>
        <begin position="1"/>
        <end position="20"/>
    </location>
</feature>
<evidence type="ECO:0000256" key="7">
    <source>
        <dbReference type="ARBA" id="ARBA00041818"/>
    </source>
</evidence>
<name>A0A485NNY0_LYNPA</name>
<evidence type="ECO:0000256" key="11">
    <source>
        <dbReference type="PROSITE-ProRule" id="PRU00843"/>
    </source>
</evidence>
<evidence type="ECO:0000256" key="10">
    <source>
        <dbReference type="ARBA" id="ARBA00048857"/>
    </source>
</evidence>
<keyword evidence="5 11" id="KW-0067">ATP-binding</keyword>
<feature type="binding site" evidence="11">
    <location>
        <position position="47"/>
    </location>
    <ligand>
        <name>ATP</name>
        <dbReference type="ChEBI" id="CHEBI:30616"/>
    </ligand>
</feature>
<feature type="domain" description="Phosphagen kinase C-terminal" evidence="13">
    <location>
        <begin position="1"/>
        <end position="79"/>
    </location>
</feature>
<keyword evidence="12" id="KW-0732">Signal</keyword>
<accession>A0A485NNY0</accession>
<evidence type="ECO:0000256" key="4">
    <source>
        <dbReference type="ARBA" id="ARBA00022777"/>
    </source>
</evidence>
<proteinExistence type="inferred from homology"/>
<organism evidence="14 15">
    <name type="scientific">Lynx pardinus</name>
    <name type="common">Iberian lynx</name>
    <name type="synonym">Felis pardina</name>
    <dbReference type="NCBI Taxonomy" id="191816"/>
    <lineage>
        <taxon>Eukaryota</taxon>
        <taxon>Metazoa</taxon>
        <taxon>Chordata</taxon>
        <taxon>Craniata</taxon>
        <taxon>Vertebrata</taxon>
        <taxon>Euteleostomi</taxon>
        <taxon>Mammalia</taxon>
        <taxon>Eutheria</taxon>
        <taxon>Laurasiatheria</taxon>
        <taxon>Carnivora</taxon>
        <taxon>Feliformia</taxon>
        <taxon>Felidae</taxon>
        <taxon>Felinae</taxon>
        <taxon>Lynx</taxon>
    </lineage>
</organism>
<evidence type="ECO:0000256" key="5">
    <source>
        <dbReference type="ARBA" id="ARBA00022840"/>
    </source>
</evidence>
<dbReference type="InterPro" id="IPR022414">
    <property type="entry name" value="ATP-guanido_PTrfase_cat"/>
</dbReference>
<feature type="chain" id="PRO_5019771564" description="Creatine kinase B-type" evidence="12">
    <location>
        <begin position="21"/>
        <end position="79"/>
    </location>
</feature>
<evidence type="ECO:0000313" key="15">
    <source>
        <dbReference type="Proteomes" id="UP000386466"/>
    </source>
</evidence>
<dbReference type="PANTHER" id="PTHR11547:SF23">
    <property type="entry name" value="CREATINE KINASE B-TYPE"/>
    <property type="match status" value="1"/>
</dbReference>
<dbReference type="SUPFAM" id="SSF55931">
    <property type="entry name" value="Glutamine synthetase/guanido kinase"/>
    <property type="match status" value="1"/>
</dbReference>
<dbReference type="EC" id="2.7.3.2" evidence="1"/>
<comment type="function">
    <text evidence="8">Reversibly catalyzes the transfer of phosphate between ATP and various phosphogens (e.g. creatine phosphate). Creatine kinase isoenzymes play a central role in energy transduction in tissues with large, fluctuating energy demands, such as skeletal muscle, heart, brain and spermatozoa. Acts as a key regulator of adaptive thermogenesis as part of the futile creatine cycle: localizes to the mitochondria of thermogenic fat cells and acts by mediating phosphorylation of creatine to initiate a futile cycle of creatine phosphorylation and dephosphorylation. During the futile creatine cycle, creatine and N-phosphocreatine are in a futile cycle, which dissipates the high energy charge of N-phosphocreatine as heat without performing any mechanical or chemical work.</text>
</comment>
<reference evidence="14 15" key="1">
    <citation type="submission" date="2019-01" db="EMBL/GenBank/DDBJ databases">
        <authorList>
            <person name="Alioto T."/>
            <person name="Alioto T."/>
        </authorList>
    </citation>
    <scope>NUCLEOTIDE SEQUENCE [LARGE SCALE GENOMIC DNA]</scope>
</reference>
<dbReference type="PROSITE" id="PS51510">
    <property type="entry name" value="PHOSPHAGEN_KINASE_C"/>
    <property type="match status" value="1"/>
</dbReference>
<evidence type="ECO:0000256" key="12">
    <source>
        <dbReference type="SAM" id="SignalP"/>
    </source>
</evidence>
<evidence type="ECO:0000256" key="1">
    <source>
        <dbReference type="ARBA" id="ARBA00012231"/>
    </source>
</evidence>
<gene>
    <name evidence="14" type="ORF">LYPA_23C003729</name>
</gene>
<dbReference type="GO" id="GO:0046314">
    <property type="term" value="P:phosphocreatine biosynthetic process"/>
    <property type="evidence" value="ECO:0007669"/>
    <property type="project" value="InterPro"/>
</dbReference>
<evidence type="ECO:0000313" key="14">
    <source>
        <dbReference type="EMBL" id="VFV34960.1"/>
    </source>
</evidence>
<comment type="similarity">
    <text evidence="11">Belongs to the ATP:guanido phosphotransferase family.</text>
</comment>
<sequence length="79" mass="8889">MTTFCSTSLCPLLLASDTACDRPDAHGSQYNDSKMFLVWINEEGHLRVLCMQKGGNTKEVFTRFHNGLTQTETLFKSTN</sequence>
<evidence type="ECO:0000256" key="3">
    <source>
        <dbReference type="ARBA" id="ARBA00022741"/>
    </source>
</evidence>
<evidence type="ECO:0000259" key="13">
    <source>
        <dbReference type="PROSITE" id="PS51510"/>
    </source>
</evidence>
<evidence type="ECO:0000256" key="2">
    <source>
        <dbReference type="ARBA" id="ARBA00022679"/>
    </source>
</evidence>
<dbReference type="Pfam" id="PF00217">
    <property type="entry name" value="ATP-gua_Ptrans"/>
    <property type="match status" value="1"/>
</dbReference>
<dbReference type="GO" id="GO:0004111">
    <property type="term" value="F:creatine kinase activity"/>
    <property type="evidence" value="ECO:0007669"/>
    <property type="project" value="UniProtKB-EC"/>
</dbReference>
<evidence type="ECO:0000256" key="6">
    <source>
        <dbReference type="ARBA" id="ARBA00040306"/>
    </source>
</evidence>
<protein>
    <recommendedName>
        <fullName evidence="6">Creatine kinase B-type</fullName>
        <ecNumber evidence="1">2.7.3.2</ecNumber>
    </recommendedName>
    <alternativeName>
        <fullName evidence="7">Creatine kinase B chain</fullName>
    </alternativeName>
</protein>
<evidence type="ECO:0000256" key="8">
    <source>
        <dbReference type="ARBA" id="ARBA00045554"/>
    </source>
</evidence>
<evidence type="ECO:0000256" key="9">
    <source>
        <dbReference type="ARBA" id="ARBA00047143"/>
    </source>
</evidence>
<keyword evidence="3 11" id="KW-0547">Nucleotide-binding</keyword>
<dbReference type="GO" id="GO:0005524">
    <property type="term" value="F:ATP binding"/>
    <property type="evidence" value="ECO:0007669"/>
    <property type="project" value="UniProtKB-UniRule"/>
</dbReference>
<dbReference type="GO" id="GO:0005615">
    <property type="term" value="C:extracellular space"/>
    <property type="evidence" value="ECO:0007669"/>
    <property type="project" value="TreeGrafter"/>
</dbReference>
<dbReference type="AlphaFoldDB" id="A0A485NNY0"/>
<keyword evidence="2 11" id="KW-0808">Transferase</keyword>
<comment type="caution">
    <text evidence="11">Lacks conserved residue(s) required for the propagation of feature annotation.</text>
</comment>
<comment type="subunit">
    <text evidence="9">Dimer of identical or non-identical chains, which can be either B (brain type) or M (muscle type). With MM being the major form in skeletal muscle and myocardium, MB existing in myocardium, and BB existing in many tissues, especially brain. Interacts with SLC12A6 (via C-terminus); the interaction may be required for SLC12A6 potassium-chloride cotransport activity.</text>
</comment>